<dbReference type="GO" id="GO:0050660">
    <property type="term" value="F:flavin adenine dinucleotide binding"/>
    <property type="evidence" value="ECO:0007669"/>
    <property type="project" value="InterPro"/>
</dbReference>
<evidence type="ECO:0000256" key="5">
    <source>
        <dbReference type="RuleBase" id="RU003968"/>
    </source>
</evidence>
<sequence>MTTSFVEQDLQAVFLQTVCRQTLKNKVLLLEAGPKDWTWKIHMPAALIYNLCDNKYNWYYETEEQEFMDNRRIYQPRGRVWGGSSSLNAMVYIRGHAYDYDRWEKEGAEGWSYADCLPYFRKSQTHELGPDDYRGGDGHLNVSRGKSDNPLYQAFIDAGLKLAIPSQKT</sequence>
<keyword evidence="4 5" id="KW-0274">FAD</keyword>
<comment type="cofactor">
    <cofactor evidence="1">
        <name>FAD</name>
        <dbReference type="ChEBI" id="CHEBI:57692"/>
    </cofactor>
</comment>
<comment type="caution">
    <text evidence="7">The sequence shown here is derived from an EMBL/GenBank/DDBJ whole genome shotgun (WGS) entry which is preliminary data.</text>
</comment>
<protein>
    <recommendedName>
        <fullName evidence="6">Glucose-methanol-choline oxidoreductase N-terminal domain-containing protein</fullName>
    </recommendedName>
</protein>
<dbReference type="PANTHER" id="PTHR11552:SF147">
    <property type="entry name" value="CHOLINE DEHYDROGENASE, MITOCHONDRIAL"/>
    <property type="match status" value="1"/>
</dbReference>
<dbReference type="EMBL" id="MU825427">
    <property type="protein sequence ID" value="KAJ7389630.1"/>
    <property type="molecule type" value="Genomic_DNA"/>
</dbReference>
<name>A0A9W9ZY55_9CNID</name>
<dbReference type="InterPro" id="IPR012132">
    <property type="entry name" value="GMC_OxRdtase"/>
</dbReference>
<dbReference type="InterPro" id="IPR000172">
    <property type="entry name" value="GMC_OxRdtase_N"/>
</dbReference>
<evidence type="ECO:0000313" key="8">
    <source>
        <dbReference type="Proteomes" id="UP001163046"/>
    </source>
</evidence>
<dbReference type="PROSITE" id="PS00623">
    <property type="entry name" value="GMC_OXRED_1"/>
    <property type="match status" value="1"/>
</dbReference>
<dbReference type="GO" id="GO:0016614">
    <property type="term" value="F:oxidoreductase activity, acting on CH-OH group of donors"/>
    <property type="evidence" value="ECO:0007669"/>
    <property type="project" value="InterPro"/>
</dbReference>
<proteinExistence type="inferred from homology"/>
<dbReference type="AlphaFoldDB" id="A0A9W9ZY55"/>
<gene>
    <name evidence="7" type="ORF">OS493_029969</name>
</gene>
<evidence type="ECO:0000256" key="4">
    <source>
        <dbReference type="ARBA" id="ARBA00022827"/>
    </source>
</evidence>
<dbReference type="InterPro" id="IPR036188">
    <property type="entry name" value="FAD/NAD-bd_sf"/>
</dbReference>
<feature type="domain" description="Glucose-methanol-choline oxidoreductase N-terminal" evidence="6">
    <location>
        <begin position="78"/>
        <end position="101"/>
    </location>
</feature>
<evidence type="ECO:0000256" key="3">
    <source>
        <dbReference type="ARBA" id="ARBA00022630"/>
    </source>
</evidence>
<accession>A0A9W9ZY55</accession>
<comment type="similarity">
    <text evidence="2 5">Belongs to the GMC oxidoreductase family.</text>
</comment>
<organism evidence="7 8">
    <name type="scientific">Desmophyllum pertusum</name>
    <dbReference type="NCBI Taxonomy" id="174260"/>
    <lineage>
        <taxon>Eukaryota</taxon>
        <taxon>Metazoa</taxon>
        <taxon>Cnidaria</taxon>
        <taxon>Anthozoa</taxon>
        <taxon>Hexacorallia</taxon>
        <taxon>Scleractinia</taxon>
        <taxon>Caryophylliina</taxon>
        <taxon>Caryophylliidae</taxon>
        <taxon>Desmophyllum</taxon>
    </lineage>
</organism>
<keyword evidence="3 5" id="KW-0285">Flavoprotein</keyword>
<evidence type="ECO:0000313" key="7">
    <source>
        <dbReference type="EMBL" id="KAJ7389630.1"/>
    </source>
</evidence>
<dbReference type="Gene3D" id="3.30.560.10">
    <property type="entry name" value="Glucose Oxidase, domain 3"/>
    <property type="match status" value="1"/>
</dbReference>
<evidence type="ECO:0000256" key="2">
    <source>
        <dbReference type="ARBA" id="ARBA00010790"/>
    </source>
</evidence>
<dbReference type="Pfam" id="PF00732">
    <property type="entry name" value="GMC_oxred_N"/>
    <property type="match status" value="1"/>
</dbReference>
<dbReference type="SUPFAM" id="SSF51905">
    <property type="entry name" value="FAD/NAD(P)-binding domain"/>
    <property type="match status" value="1"/>
</dbReference>
<evidence type="ECO:0000259" key="6">
    <source>
        <dbReference type="PROSITE" id="PS00623"/>
    </source>
</evidence>
<dbReference type="Gene3D" id="3.50.50.60">
    <property type="entry name" value="FAD/NAD(P)-binding domain"/>
    <property type="match status" value="1"/>
</dbReference>
<reference evidence="7" key="1">
    <citation type="submission" date="2023-01" db="EMBL/GenBank/DDBJ databases">
        <title>Genome assembly of the deep-sea coral Lophelia pertusa.</title>
        <authorList>
            <person name="Herrera S."/>
            <person name="Cordes E."/>
        </authorList>
    </citation>
    <scope>NUCLEOTIDE SEQUENCE</scope>
    <source>
        <strain evidence="7">USNM1676648</strain>
        <tissue evidence="7">Polyp</tissue>
    </source>
</reference>
<evidence type="ECO:0000256" key="1">
    <source>
        <dbReference type="ARBA" id="ARBA00001974"/>
    </source>
</evidence>
<dbReference type="OrthoDB" id="269227at2759"/>
<dbReference type="PANTHER" id="PTHR11552">
    <property type="entry name" value="GLUCOSE-METHANOL-CHOLINE GMC OXIDOREDUCTASE"/>
    <property type="match status" value="1"/>
</dbReference>
<keyword evidence="8" id="KW-1185">Reference proteome</keyword>
<dbReference type="Proteomes" id="UP001163046">
    <property type="component" value="Unassembled WGS sequence"/>
</dbReference>